<dbReference type="Gene3D" id="3.20.20.60">
    <property type="entry name" value="Phosphoenolpyruvate-binding domains"/>
    <property type="match status" value="1"/>
</dbReference>
<dbReference type="RefSeq" id="WP_321545404.1">
    <property type="nucleotide sequence ID" value="NZ_JAXIVS010000003.1"/>
</dbReference>
<dbReference type="SUPFAM" id="SSF51621">
    <property type="entry name" value="Phosphoenolpyruvate/pyruvate domain"/>
    <property type="match status" value="1"/>
</dbReference>
<evidence type="ECO:0000313" key="2">
    <source>
        <dbReference type="Proteomes" id="UP001291309"/>
    </source>
</evidence>
<comment type="caution">
    <text evidence="1">The sequence shown here is derived from an EMBL/GenBank/DDBJ whole genome shotgun (WGS) entry which is preliminary data.</text>
</comment>
<dbReference type="InterPro" id="IPR015813">
    <property type="entry name" value="Pyrv/PenolPyrv_kinase-like_dom"/>
</dbReference>
<dbReference type="Pfam" id="PF13714">
    <property type="entry name" value="PEP_mutase"/>
    <property type="match status" value="1"/>
</dbReference>
<proteinExistence type="predicted"/>
<accession>A0ABU5H3L5</accession>
<sequence length="273" mass="29064">MSPAPADTAQFRALHAQGQLLILANAWDALSARLVESVGGAAIATSSAAVAWAQGVPDGERLSFDRLLTATQDIVRAVRVPVSVDFERGYGASAAEVAANICRLAEVGVVGVNLEDGSEPPEVLAEKLAASREALRREGRDMFLNARTDVVLRHIHEGKQALDEIVRRGKRYVDAGCDGVFVPGLSKAEELAHVVEQLPVPLNVWAAPTLPSPEQLRALGVRRVSVGPRLALTAFSAARRDAEHVLAGRWGPTFEGKPLTYPELNAWFASGGA</sequence>
<evidence type="ECO:0000313" key="1">
    <source>
        <dbReference type="EMBL" id="MDY7226675.1"/>
    </source>
</evidence>
<organism evidence="1 2">
    <name type="scientific">Hyalangium rubrum</name>
    <dbReference type="NCBI Taxonomy" id="3103134"/>
    <lineage>
        <taxon>Bacteria</taxon>
        <taxon>Pseudomonadati</taxon>
        <taxon>Myxococcota</taxon>
        <taxon>Myxococcia</taxon>
        <taxon>Myxococcales</taxon>
        <taxon>Cystobacterineae</taxon>
        <taxon>Archangiaceae</taxon>
        <taxon>Hyalangium</taxon>
    </lineage>
</organism>
<dbReference type="CDD" id="cd00377">
    <property type="entry name" value="ICL_PEPM"/>
    <property type="match status" value="1"/>
</dbReference>
<dbReference type="Proteomes" id="UP001291309">
    <property type="component" value="Unassembled WGS sequence"/>
</dbReference>
<dbReference type="PANTHER" id="PTHR42905:SF16">
    <property type="entry name" value="CARBOXYPHOSPHONOENOLPYRUVATE PHOSPHONOMUTASE-LIKE PROTEIN (AFU_ORTHOLOGUE AFUA_5G07230)"/>
    <property type="match status" value="1"/>
</dbReference>
<reference evidence="1 2" key="1">
    <citation type="submission" date="2023-12" db="EMBL/GenBank/DDBJ databases">
        <title>the genome sequence of Hyalangium sp. s54d21.</title>
        <authorList>
            <person name="Zhang X."/>
        </authorList>
    </citation>
    <scope>NUCLEOTIDE SEQUENCE [LARGE SCALE GENOMIC DNA]</scope>
    <source>
        <strain evidence="2">s54d21</strain>
    </source>
</reference>
<dbReference type="EMBL" id="JAXIVS010000003">
    <property type="protein sequence ID" value="MDY7226675.1"/>
    <property type="molecule type" value="Genomic_DNA"/>
</dbReference>
<gene>
    <name evidence="1" type="ORF">SYV04_09765</name>
</gene>
<dbReference type="InterPro" id="IPR040442">
    <property type="entry name" value="Pyrv_kinase-like_dom_sf"/>
</dbReference>
<keyword evidence="1" id="KW-0456">Lyase</keyword>
<dbReference type="GO" id="GO:0016829">
    <property type="term" value="F:lyase activity"/>
    <property type="evidence" value="ECO:0007669"/>
    <property type="project" value="UniProtKB-KW"/>
</dbReference>
<dbReference type="PANTHER" id="PTHR42905">
    <property type="entry name" value="PHOSPHOENOLPYRUVATE CARBOXYLASE"/>
    <property type="match status" value="1"/>
</dbReference>
<protein>
    <submittedName>
        <fullName evidence="1">Isocitrate lyase/phosphoenolpyruvate mutase family protein</fullName>
    </submittedName>
</protein>
<name>A0ABU5H3L5_9BACT</name>
<keyword evidence="2" id="KW-1185">Reference proteome</keyword>
<dbReference type="InterPro" id="IPR039556">
    <property type="entry name" value="ICL/PEPM"/>
</dbReference>